<organism evidence="1 2">
    <name type="scientific">Lactococcus lactis subsp. cremoris (strain MG1363)</name>
    <dbReference type="NCBI Taxonomy" id="416870"/>
    <lineage>
        <taxon>Bacteria</taxon>
        <taxon>Bacillati</taxon>
        <taxon>Bacillota</taxon>
        <taxon>Bacilli</taxon>
        <taxon>Lactobacillales</taxon>
        <taxon>Streptococcaceae</taxon>
        <taxon>Lactococcus</taxon>
        <taxon>Lactococcus cremoris subsp. cremoris</taxon>
    </lineage>
</organism>
<dbReference type="Proteomes" id="UP000000364">
    <property type="component" value="Chromosome"/>
</dbReference>
<sequence>MTQKQQKKSNHHKMIALKNCSIFGQIFNFFNPN</sequence>
<protein>
    <submittedName>
        <fullName evidence="1">Uncharacterized protein</fullName>
    </submittedName>
</protein>
<dbReference type="EMBL" id="AM406671">
    <property type="protein sequence ID" value="CAL97273.1"/>
    <property type="molecule type" value="Genomic_DNA"/>
</dbReference>
<evidence type="ECO:0000313" key="2">
    <source>
        <dbReference type="Proteomes" id="UP000000364"/>
    </source>
</evidence>
<name>A2RJ23_LACLM</name>
<dbReference type="STRING" id="416870.llmg_0672"/>
<dbReference type="AlphaFoldDB" id="A2RJ23"/>
<reference evidence="1 2" key="1">
    <citation type="journal article" date="2007" name="J. Bacteriol.">
        <title>The complete genome sequence of the lactic acid bacterial paradigm Lactococcus lactis subsp. cremoris MG1363.</title>
        <authorList>
            <person name="Wegmann U."/>
            <person name="O'Connell-Motherway M."/>
            <person name="Zomer A."/>
            <person name="Buist G."/>
            <person name="Shearman C."/>
            <person name="Canchaya C."/>
            <person name="Ventura M."/>
            <person name="Goesmann A."/>
            <person name="Gasson M.J."/>
            <person name="Kuipers O.P."/>
            <person name="van Sinderen D."/>
            <person name="Kok J."/>
        </authorList>
    </citation>
    <scope>NUCLEOTIDE SEQUENCE [LARGE SCALE GENOMIC DNA]</scope>
    <source>
        <strain evidence="1 2">MG1363</strain>
    </source>
</reference>
<dbReference type="KEGG" id="llm:llmg_0672"/>
<evidence type="ECO:0000313" key="1">
    <source>
        <dbReference type="EMBL" id="CAL97273.1"/>
    </source>
</evidence>
<dbReference type="HOGENOM" id="CLU_3382476_0_0_9"/>
<accession>A2RJ23</accession>
<gene>
    <name evidence="1" type="ordered locus">llmg_0672</name>
</gene>
<proteinExistence type="predicted"/>